<evidence type="ECO:0000259" key="2">
    <source>
        <dbReference type="Pfam" id="PF01979"/>
    </source>
</evidence>
<proteinExistence type="predicted"/>
<dbReference type="InterPro" id="IPR011059">
    <property type="entry name" value="Metal-dep_hydrolase_composite"/>
</dbReference>
<dbReference type="Gene3D" id="1.20.58.520">
    <property type="entry name" value="Amidohydrolase"/>
    <property type="match status" value="1"/>
</dbReference>
<name>A0A0C1KZW4_9BACT</name>
<organism evidence="3 4">
    <name type="scientific">Flavihumibacter solisilvae</name>
    <dbReference type="NCBI Taxonomy" id="1349421"/>
    <lineage>
        <taxon>Bacteria</taxon>
        <taxon>Pseudomonadati</taxon>
        <taxon>Bacteroidota</taxon>
        <taxon>Chitinophagia</taxon>
        <taxon>Chitinophagales</taxon>
        <taxon>Chitinophagaceae</taxon>
        <taxon>Flavihumibacter</taxon>
    </lineage>
</organism>
<dbReference type="RefSeq" id="WP_039142563.1">
    <property type="nucleotide sequence ID" value="NZ_JSVC01000021.1"/>
</dbReference>
<accession>A0A0C1KZW4</accession>
<dbReference type="Pfam" id="PF01979">
    <property type="entry name" value="Amidohydro_1"/>
    <property type="match status" value="1"/>
</dbReference>
<feature type="domain" description="Amidohydrolase-related" evidence="2">
    <location>
        <begin position="553"/>
        <end position="648"/>
    </location>
</feature>
<gene>
    <name evidence="3" type="ORF">OI18_18660</name>
</gene>
<dbReference type="InterPro" id="IPR051781">
    <property type="entry name" value="Metallo-dep_Hydrolase"/>
</dbReference>
<feature type="chain" id="PRO_5002135089" description="Amidohydrolase-related domain-containing protein" evidence="1">
    <location>
        <begin position="22"/>
        <end position="663"/>
    </location>
</feature>
<evidence type="ECO:0000256" key="1">
    <source>
        <dbReference type="SAM" id="SignalP"/>
    </source>
</evidence>
<dbReference type="InterPro" id="IPR032466">
    <property type="entry name" value="Metal_Hydrolase"/>
</dbReference>
<dbReference type="Gene3D" id="2.30.40.10">
    <property type="entry name" value="Urease, subunit C, domain 1"/>
    <property type="match status" value="1"/>
</dbReference>
<dbReference type="AlphaFoldDB" id="A0A0C1KZW4"/>
<keyword evidence="4" id="KW-1185">Reference proteome</keyword>
<protein>
    <recommendedName>
        <fullName evidence="2">Amidohydrolase-related domain-containing protein</fullName>
    </recommendedName>
</protein>
<evidence type="ECO:0000313" key="3">
    <source>
        <dbReference type="EMBL" id="KIC93272.1"/>
    </source>
</evidence>
<sequence length="663" mass="73681">MYKSLVACLVIVMMVSTGSMAADTVYYSVVQHGQFTGRHLRWKDSPTEYGYFLEYNDAGKGPSILSKITVNSLGLLSTQYITGFDYYKAPVNESFEVKDGKAYWKNGIEKGSATFSNEIYSGLNSLPGEIELLLNVLRYTGRKQTTILPAGTREVKKLVSYQMRGTTNRVTQLDLISVAGGGHAPIYRWVHQDNRLFAAVSDGVSIIEADHEELVDTLLSIQNQFTFAFLNKVAVESMKRPPSGFAIKNVTLFEADSGRTATNRTVLVRGDTIEKVGPAGTVIIPSNYTVIDGTGKFLMPGLWESHGHFLPEDGPFMLAQGVTNFRDMGNNNVALRKAQRMMAADSLPGPDISVFSGILDLANEQTVPTVGIIETLEQGLAQIEQYHKDSCKQIVLHGSIYRDWVTPLADKAHELGMRVCGQIPARTVARQALYLGYDEISQLNMIALNFLTDTVDTRSMNKFFIPGRYGHTIDMKGNVFLAFMKLLKDRETVIDPTMSLLERMYTYKPGKINAAYQPLASFLPPDIKREVITGGYIDTDSLSKQYQQSYAHMKRILKAIYDNGNIIIAGTDGGILQHELEIYSECGIANSDVLRSATYWPAQVTGNLDRSGTIEAGKTANMILIDGNPLLQMKDIRKVDLTFKRGRIYDPKSIYAAYGWGYY</sequence>
<dbReference type="SUPFAM" id="SSF51338">
    <property type="entry name" value="Composite domain of metallo-dependent hydrolases"/>
    <property type="match status" value="1"/>
</dbReference>
<dbReference type="Gene3D" id="3.30.110.90">
    <property type="entry name" value="Amidohydrolase"/>
    <property type="match status" value="1"/>
</dbReference>
<dbReference type="InterPro" id="IPR006680">
    <property type="entry name" value="Amidohydro-rel"/>
</dbReference>
<dbReference type="OrthoDB" id="9797498at2"/>
<dbReference type="PANTHER" id="PTHR43135">
    <property type="entry name" value="ALPHA-D-RIBOSE 1-METHYLPHOSPHONATE 5-TRIPHOSPHATE DIPHOSPHATASE"/>
    <property type="match status" value="1"/>
</dbReference>
<dbReference type="GO" id="GO:0016810">
    <property type="term" value="F:hydrolase activity, acting on carbon-nitrogen (but not peptide) bonds"/>
    <property type="evidence" value="ECO:0007669"/>
    <property type="project" value="InterPro"/>
</dbReference>
<dbReference type="Gene3D" id="3.40.50.10910">
    <property type="entry name" value="Amidohydrolase"/>
    <property type="match status" value="1"/>
</dbReference>
<dbReference type="SUPFAM" id="SSF51556">
    <property type="entry name" value="Metallo-dependent hydrolases"/>
    <property type="match status" value="1"/>
</dbReference>
<dbReference type="PANTHER" id="PTHR43135:SF3">
    <property type="entry name" value="ALPHA-D-RIBOSE 1-METHYLPHOSPHONATE 5-TRIPHOSPHATE DIPHOSPHATASE"/>
    <property type="match status" value="1"/>
</dbReference>
<feature type="signal peptide" evidence="1">
    <location>
        <begin position="1"/>
        <end position="21"/>
    </location>
</feature>
<comment type="caution">
    <text evidence="3">The sequence shown here is derived from an EMBL/GenBank/DDBJ whole genome shotgun (WGS) entry which is preliminary data.</text>
</comment>
<dbReference type="Proteomes" id="UP000031408">
    <property type="component" value="Unassembled WGS sequence"/>
</dbReference>
<reference evidence="3 4" key="1">
    <citation type="submission" date="2014-11" db="EMBL/GenBank/DDBJ databases">
        <title>Genome sequence of Flavihumibacter solisilvae 3-3.</title>
        <authorList>
            <person name="Zhou G."/>
            <person name="Li M."/>
            <person name="Wang G."/>
        </authorList>
    </citation>
    <scope>NUCLEOTIDE SEQUENCE [LARGE SCALE GENOMIC DNA]</scope>
    <source>
        <strain evidence="3 4">3-3</strain>
    </source>
</reference>
<evidence type="ECO:0000313" key="4">
    <source>
        <dbReference type="Proteomes" id="UP000031408"/>
    </source>
</evidence>
<dbReference type="STRING" id="1349421.OI18_18660"/>
<keyword evidence="1" id="KW-0732">Signal</keyword>
<dbReference type="EMBL" id="JSVC01000021">
    <property type="protein sequence ID" value="KIC93272.1"/>
    <property type="molecule type" value="Genomic_DNA"/>
</dbReference>